<gene>
    <name evidence="1" type="ORF">WJX75_004081</name>
</gene>
<keyword evidence="2" id="KW-1185">Reference proteome</keyword>
<comment type="caution">
    <text evidence="1">The sequence shown here is derived from an EMBL/GenBank/DDBJ whole genome shotgun (WGS) entry which is preliminary data.</text>
</comment>
<proteinExistence type="predicted"/>
<evidence type="ECO:0000313" key="2">
    <source>
        <dbReference type="Proteomes" id="UP001491310"/>
    </source>
</evidence>
<accession>A0ABR2Z2V3</accession>
<dbReference type="EMBL" id="JALJOT010000001">
    <property type="protein sequence ID" value="KAK9918438.1"/>
    <property type="molecule type" value="Genomic_DNA"/>
</dbReference>
<dbReference type="Proteomes" id="UP001491310">
    <property type="component" value="Unassembled WGS sequence"/>
</dbReference>
<name>A0ABR2Z2V3_9CHLO</name>
<evidence type="ECO:0000313" key="1">
    <source>
        <dbReference type="EMBL" id="KAK9918438.1"/>
    </source>
</evidence>
<reference evidence="1 2" key="1">
    <citation type="journal article" date="2024" name="Nat. Commun.">
        <title>Phylogenomics reveals the evolutionary origins of lichenization in chlorophyte algae.</title>
        <authorList>
            <person name="Puginier C."/>
            <person name="Libourel C."/>
            <person name="Otte J."/>
            <person name="Skaloud P."/>
            <person name="Haon M."/>
            <person name="Grisel S."/>
            <person name="Petersen M."/>
            <person name="Berrin J.G."/>
            <person name="Delaux P.M."/>
            <person name="Dal Grande F."/>
            <person name="Keller J."/>
        </authorList>
    </citation>
    <scope>NUCLEOTIDE SEQUENCE [LARGE SCALE GENOMIC DNA]</scope>
    <source>
        <strain evidence="1 2">SAG 216-7</strain>
    </source>
</reference>
<protein>
    <recommendedName>
        <fullName evidence="3">Prolyl 4-hydroxylase alpha subunit Fe(2+) 2OG dioxygenase domain-containing protein</fullName>
    </recommendedName>
</protein>
<sequence length="187" mass="21170">MLEAWRAYAVVLYTPFEPPPDWAQFDPYQSNSSGIPQVFLNAGNAVVPDWRSAIFDLEQFIKNKGNTRLVHIKDHENELQRVPLLQWVKSEKPQLRGNTRGVLYYDKDDGWNRLNDLLPALKEAVLESAQEDAIAEREALEGGILYYNYEEEIAPHFDQAPVLGEGGTVHPWEALRTHCGGAAHTDA</sequence>
<organism evidence="1 2">
    <name type="scientific">Coccomyxa subellipsoidea</name>
    <dbReference type="NCBI Taxonomy" id="248742"/>
    <lineage>
        <taxon>Eukaryota</taxon>
        <taxon>Viridiplantae</taxon>
        <taxon>Chlorophyta</taxon>
        <taxon>core chlorophytes</taxon>
        <taxon>Trebouxiophyceae</taxon>
        <taxon>Trebouxiophyceae incertae sedis</taxon>
        <taxon>Coccomyxaceae</taxon>
        <taxon>Coccomyxa</taxon>
    </lineage>
</organism>
<evidence type="ECO:0008006" key="3">
    <source>
        <dbReference type="Google" id="ProtNLM"/>
    </source>
</evidence>